<dbReference type="GeneID" id="18919388"/>
<dbReference type="RefSeq" id="XP_007403013.1">
    <property type="nucleotide sequence ID" value="XM_007402951.1"/>
</dbReference>
<evidence type="ECO:0000313" key="2">
    <source>
        <dbReference type="Proteomes" id="UP000008370"/>
    </source>
</evidence>
<organism evidence="1 2">
    <name type="scientific">Phanerochaete carnosa (strain HHB-10118-sp)</name>
    <name type="common">White-rot fungus</name>
    <name type="synonym">Peniophora carnosa</name>
    <dbReference type="NCBI Taxonomy" id="650164"/>
    <lineage>
        <taxon>Eukaryota</taxon>
        <taxon>Fungi</taxon>
        <taxon>Dikarya</taxon>
        <taxon>Basidiomycota</taxon>
        <taxon>Agaricomycotina</taxon>
        <taxon>Agaricomycetes</taxon>
        <taxon>Polyporales</taxon>
        <taxon>Phanerochaetaceae</taxon>
        <taxon>Phanerochaete</taxon>
    </lineage>
</organism>
<dbReference type="AlphaFoldDB" id="K5UG45"/>
<name>K5UG45_PHACS</name>
<dbReference type="OrthoDB" id="1862401at2759"/>
<protein>
    <submittedName>
        <fullName evidence="1">Uncharacterized protein</fullName>
    </submittedName>
</protein>
<proteinExistence type="predicted"/>
<accession>K5UG45</accession>
<dbReference type="HOGENOM" id="CLU_2764830_0_0_1"/>
<dbReference type="KEGG" id="pco:PHACADRAFT_266364"/>
<sequence>RCDAAEDLDKETLFTIALRVRKSLIRYREPGYAAAADAAHATRAVEAINAELAQDFIQRPGHMVVNSTWR</sequence>
<feature type="non-terminal residue" evidence="1">
    <location>
        <position position="1"/>
    </location>
</feature>
<dbReference type="InParanoid" id="K5UG45"/>
<reference evidence="1 2" key="1">
    <citation type="journal article" date="2012" name="BMC Genomics">
        <title>Comparative genomics of the white-rot fungi, Phanerochaete carnosa and P. chrysosporium, to elucidate the genetic basis of the distinct wood types they colonize.</title>
        <authorList>
            <person name="Suzuki H."/>
            <person name="MacDonald J."/>
            <person name="Syed K."/>
            <person name="Salamov A."/>
            <person name="Hori C."/>
            <person name="Aerts A."/>
            <person name="Henrissat B."/>
            <person name="Wiebenga A."/>
            <person name="vanKuyk P.A."/>
            <person name="Barry K."/>
            <person name="Lindquist E."/>
            <person name="LaButti K."/>
            <person name="Lapidus A."/>
            <person name="Lucas S."/>
            <person name="Coutinho P."/>
            <person name="Gong Y."/>
            <person name="Samejima M."/>
            <person name="Mahadevan R."/>
            <person name="Abou-Zaid M."/>
            <person name="de Vries R.P."/>
            <person name="Igarashi K."/>
            <person name="Yadav J.S."/>
            <person name="Grigoriev I.V."/>
            <person name="Master E.R."/>
        </authorList>
    </citation>
    <scope>NUCLEOTIDE SEQUENCE [LARGE SCALE GENOMIC DNA]</scope>
    <source>
        <strain evidence="1 2">HHB-10118-sp</strain>
    </source>
</reference>
<dbReference type="EMBL" id="JH931054">
    <property type="protein sequence ID" value="EKM48436.1"/>
    <property type="molecule type" value="Genomic_DNA"/>
</dbReference>
<gene>
    <name evidence="1" type="ORF">PHACADRAFT_266364</name>
</gene>
<evidence type="ECO:0000313" key="1">
    <source>
        <dbReference type="EMBL" id="EKM48436.1"/>
    </source>
</evidence>
<dbReference type="Proteomes" id="UP000008370">
    <property type="component" value="Unassembled WGS sequence"/>
</dbReference>
<keyword evidence="2" id="KW-1185">Reference proteome</keyword>